<feature type="region of interest" description="Disordered" evidence="1">
    <location>
        <begin position="1"/>
        <end position="21"/>
    </location>
</feature>
<feature type="transmembrane region" description="Helical" evidence="2">
    <location>
        <begin position="42"/>
        <end position="63"/>
    </location>
</feature>
<keyword evidence="2" id="KW-0472">Membrane</keyword>
<protein>
    <submittedName>
        <fullName evidence="3">Uncharacterized protein</fullName>
    </submittedName>
</protein>
<evidence type="ECO:0000313" key="3">
    <source>
        <dbReference type="EMBL" id="EHN11149.1"/>
    </source>
</evidence>
<dbReference type="AlphaFoldDB" id="H0E597"/>
<proteinExistence type="predicted"/>
<accession>H0E597</accession>
<dbReference type="Proteomes" id="UP000005143">
    <property type="component" value="Unassembled WGS sequence"/>
</dbReference>
<dbReference type="EMBL" id="AGUD01000147">
    <property type="protein sequence ID" value="EHN11149.1"/>
    <property type="molecule type" value="Genomic_DNA"/>
</dbReference>
<comment type="caution">
    <text evidence="3">The sequence shown here is derived from an EMBL/GenBank/DDBJ whole genome shotgun (WGS) entry which is preliminary data.</text>
</comment>
<evidence type="ECO:0000256" key="2">
    <source>
        <dbReference type="SAM" id="Phobius"/>
    </source>
</evidence>
<gene>
    <name evidence="3" type="ORF">PAI11_19870</name>
</gene>
<keyword evidence="4" id="KW-1185">Reference proteome</keyword>
<keyword evidence="2" id="KW-0812">Transmembrane</keyword>
<organism evidence="3 4">
    <name type="scientific">Patulibacter medicamentivorans</name>
    <dbReference type="NCBI Taxonomy" id="1097667"/>
    <lineage>
        <taxon>Bacteria</taxon>
        <taxon>Bacillati</taxon>
        <taxon>Actinomycetota</taxon>
        <taxon>Thermoleophilia</taxon>
        <taxon>Solirubrobacterales</taxon>
        <taxon>Patulibacteraceae</taxon>
        <taxon>Patulibacter</taxon>
    </lineage>
</organism>
<name>H0E597_9ACTN</name>
<feature type="compositionally biased region" description="Basic and acidic residues" evidence="1">
    <location>
        <begin position="10"/>
        <end position="20"/>
    </location>
</feature>
<keyword evidence="2" id="KW-1133">Transmembrane helix</keyword>
<reference evidence="3 4" key="1">
    <citation type="journal article" date="2013" name="Biodegradation">
        <title>Quantitative proteomic analysis of ibuprofen-degrading Patulibacter sp. strain I11.</title>
        <authorList>
            <person name="Almeida B."/>
            <person name="Kjeldal H."/>
            <person name="Lolas I."/>
            <person name="Knudsen A.D."/>
            <person name="Carvalho G."/>
            <person name="Nielsen K.L."/>
            <person name="Barreto Crespo M.T."/>
            <person name="Stensballe A."/>
            <person name="Nielsen J.L."/>
        </authorList>
    </citation>
    <scope>NUCLEOTIDE SEQUENCE [LARGE SCALE GENOMIC DNA]</scope>
    <source>
        <strain evidence="3 4">I11</strain>
    </source>
</reference>
<evidence type="ECO:0000313" key="4">
    <source>
        <dbReference type="Proteomes" id="UP000005143"/>
    </source>
</evidence>
<evidence type="ECO:0000256" key="1">
    <source>
        <dbReference type="SAM" id="MobiDB-lite"/>
    </source>
</evidence>
<sequence>MPVSQPVGQVEREREEEVAHEQSNAYVRFDAIEPRGPGTGGAALIVLAVVLAAAGGAATTGAVRARRDLRRRPLSYARPVDPRHPRRRP</sequence>